<organism evidence="1 2">
    <name type="scientific">Arthrobacter oryzae</name>
    <dbReference type="NCBI Taxonomy" id="409290"/>
    <lineage>
        <taxon>Bacteria</taxon>
        <taxon>Bacillati</taxon>
        <taxon>Actinomycetota</taxon>
        <taxon>Actinomycetes</taxon>
        <taxon>Micrococcales</taxon>
        <taxon>Micrococcaceae</taxon>
        <taxon>Arthrobacter</taxon>
    </lineage>
</organism>
<protein>
    <submittedName>
        <fullName evidence="1">Uncharacterized protein</fullName>
    </submittedName>
</protein>
<gene>
    <name evidence="1" type="ORF">C8D78_0485</name>
</gene>
<dbReference type="AlphaFoldDB" id="A0A495FLR2"/>
<dbReference type="Proteomes" id="UP000276055">
    <property type="component" value="Unassembled WGS sequence"/>
</dbReference>
<dbReference type="EMBL" id="RBIR01000001">
    <property type="protein sequence ID" value="RKR30165.1"/>
    <property type="molecule type" value="Genomic_DNA"/>
</dbReference>
<accession>A0A495FLR2</accession>
<dbReference type="RefSeq" id="WP_120950257.1">
    <property type="nucleotide sequence ID" value="NZ_RBIR01000001.1"/>
</dbReference>
<name>A0A495FLR2_9MICC</name>
<proteinExistence type="predicted"/>
<dbReference type="OrthoDB" id="4947762at2"/>
<comment type="caution">
    <text evidence="1">The sequence shown here is derived from an EMBL/GenBank/DDBJ whole genome shotgun (WGS) entry which is preliminary data.</text>
</comment>
<evidence type="ECO:0000313" key="2">
    <source>
        <dbReference type="Proteomes" id="UP000276055"/>
    </source>
</evidence>
<reference evidence="1 2" key="1">
    <citation type="submission" date="2018-10" db="EMBL/GenBank/DDBJ databases">
        <title>Genomic Encyclopedia of Type Strains, Phase IV (KMG-IV): sequencing the most valuable type-strain genomes for metagenomic binning, comparative biology and taxonomic classification.</title>
        <authorList>
            <person name="Goeker M."/>
        </authorList>
    </citation>
    <scope>NUCLEOTIDE SEQUENCE [LARGE SCALE GENOMIC DNA]</scope>
    <source>
        <strain evidence="1 2">DSM 25586</strain>
    </source>
</reference>
<sequence>MNESDAEVWRKLSTIPVRVYRQMTPTEYQVRVADVLNLFDIEAVGDETGVHYGGEGVALEDQPLLAAIRILIGRRFGVPDDLQ</sequence>
<evidence type="ECO:0000313" key="1">
    <source>
        <dbReference type="EMBL" id="RKR30165.1"/>
    </source>
</evidence>